<protein>
    <submittedName>
        <fullName evidence="9">ABC transporter permease</fullName>
    </submittedName>
</protein>
<feature type="transmembrane region" description="Helical" evidence="7">
    <location>
        <begin position="227"/>
        <end position="248"/>
    </location>
</feature>
<keyword evidence="5 7" id="KW-1133">Transmembrane helix</keyword>
<evidence type="ECO:0000256" key="3">
    <source>
        <dbReference type="ARBA" id="ARBA00022475"/>
    </source>
</evidence>
<dbReference type="InterPro" id="IPR050809">
    <property type="entry name" value="UgpAE/MalFG_permease"/>
</dbReference>
<dbReference type="Gene3D" id="1.10.3720.10">
    <property type="entry name" value="MetI-like"/>
    <property type="match status" value="1"/>
</dbReference>
<dbReference type="InterPro" id="IPR000515">
    <property type="entry name" value="MetI-like"/>
</dbReference>
<dbReference type="PANTHER" id="PTHR43227:SF11">
    <property type="entry name" value="BLL4140 PROTEIN"/>
    <property type="match status" value="1"/>
</dbReference>
<sequence>MKKNKNMINADDEIELTIWQRLKDQYQLFLLLLPALLITFIFKYIPMYGILIAFKQYNPLKGILGSQWIGFEHFRNFLTSPNFNVLLVNTLKLSIYGLLWGFFPPIILALMINQLMSDRIKQYAQTILYTPNFISTVIIVGMVFLFFSANGPIVRILTSMGITPPQFLTDPESFRSLYIASGIWQGMGWASILYTSALISIPPDLYEAAELDGANLFQKIINIELPALKPIMIVNFVLAVGGIMGIGYEKAYLMQTSLNLPTSEIISTYVYKIGLQQGNYSYSTAVGLFNSVINLILLAVTYLFVNKIEKKKG</sequence>
<dbReference type="Pfam" id="PF00528">
    <property type="entry name" value="BPD_transp_1"/>
    <property type="match status" value="1"/>
</dbReference>
<feature type="transmembrane region" description="Helical" evidence="7">
    <location>
        <begin position="133"/>
        <end position="157"/>
    </location>
</feature>
<proteinExistence type="inferred from homology"/>
<comment type="similarity">
    <text evidence="7">Belongs to the binding-protein-dependent transport system permease family.</text>
</comment>
<dbReference type="PANTHER" id="PTHR43227">
    <property type="entry name" value="BLL4140 PROTEIN"/>
    <property type="match status" value="1"/>
</dbReference>
<gene>
    <name evidence="9" type="ORF">ACCQ42_09630</name>
</gene>
<accession>A0ABW9MIL8</accession>
<feature type="transmembrane region" description="Helical" evidence="7">
    <location>
        <begin position="285"/>
        <end position="305"/>
    </location>
</feature>
<dbReference type="EMBL" id="JBGMEF010000045">
    <property type="protein sequence ID" value="MFO3668012.1"/>
    <property type="molecule type" value="Genomic_DNA"/>
</dbReference>
<evidence type="ECO:0000256" key="7">
    <source>
        <dbReference type="RuleBase" id="RU363032"/>
    </source>
</evidence>
<dbReference type="CDD" id="cd06261">
    <property type="entry name" value="TM_PBP2"/>
    <property type="match status" value="1"/>
</dbReference>
<organism evidence="9 10">
    <name type="scientific">Anaerococcus kampingae</name>
    <dbReference type="NCBI Taxonomy" id="3115614"/>
    <lineage>
        <taxon>Bacteria</taxon>
        <taxon>Bacillati</taxon>
        <taxon>Bacillota</taxon>
        <taxon>Tissierellia</taxon>
        <taxon>Tissierellales</taxon>
        <taxon>Peptoniphilaceae</taxon>
        <taxon>Anaerococcus</taxon>
    </lineage>
</organism>
<evidence type="ECO:0000313" key="9">
    <source>
        <dbReference type="EMBL" id="MFO3668012.1"/>
    </source>
</evidence>
<evidence type="ECO:0000256" key="4">
    <source>
        <dbReference type="ARBA" id="ARBA00022692"/>
    </source>
</evidence>
<keyword evidence="4 7" id="KW-0812">Transmembrane</keyword>
<keyword evidence="3" id="KW-1003">Cell membrane</keyword>
<dbReference type="Proteomes" id="UP001637994">
    <property type="component" value="Unassembled WGS sequence"/>
</dbReference>
<dbReference type="SUPFAM" id="SSF161098">
    <property type="entry name" value="MetI-like"/>
    <property type="match status" value="1"/>
</dbReference>
<name>A0ABW9MIL8_9FIRM</name>
<evidence type="ECO:0000313" key="10">
    <source>
        <dbReference type="Proteomes" id="UP001637994"/>
    </source>
</evidence>
<evidence type="ECO:0000256" key="2">
    <source>
        <dbReference type="ARBA" id="ARBA00022448"/>
    </source>
</evidence>
<evidence type="ECO:0000256" key="1">
    <source>
        <dbReference type="ARBA" id="ARBA00004651"/>
    </source>
</evidence>
<keyword evidence="10" id="KW-1185">Reference proteome</keyword>
<comment type="caution">
    <text evidence="9">The sequence shown here is derived from an EMBL/GenBank/DDBJ whole genome shotgun (WGS) entry which is preliminary data.</text>
</comment>
<feature type="transmembrane region" description="Helical" evidence="7">
    <location>
        <begin position="93"/>
        <end position="112"/>
    </location>
</feature>
<evidence type="ECO:0000259" key="8">
    <source>
        <dbReference type="PROSITE" id="PS50928"/>
    </source>
</evidence>
<evidence type="ECO:0000256" key="6">
    <source>
        <dbReference type="ARBA" id="ARBA00023136"/>
    </source>
</evidence>
<dbReference type="PROSITE" id="PS50928">
    <property type="entry name" value="ABC_TM1"/>
    <property type="match status" value="1"/>
</dbReference>
<reference evidence="9 10" key="1">
    <citation type="journal article" date="2025" name="Anaerobe">
        <title>Description of Anaerococcus kampingiae sp. nov., Anaerococcus groningensis sp. nov., Anaerococcus martiniensis sp. nov., and Anaerococcus cruorum sp. nov., isolated from human clinical specimens.</title>
        <authorList>
            <person name="Boiten K.E."/>
            <person name="Meijer J."/>
            <person name="van Wezel E.M."/>
            <person name="Veloo A.C.M."/>
        </authorList>
    </citation>
    <scope>NUCLEOTIDE SEQUENCE [LARGE SCALE GENOMIC DNA]</scope>
    <source>
        <strain evidence="9 10">ENR0874</strain>
    </source>
</reference>
<keyword evidence="2 7" id="KW-0813">Transport</keyword>
<feature type="domain" description="ABC transmembrane type-1" evidence="8">
    <location>
        <begin position="87"/>
        <end position="301"/>
    </location>
</feature>
<feature type="transmembrane region" description="Helical" evidence="7">
    <location>
        <begin position="28"/>
        <end position="54"/>
    </location>
</feature>
<comment type="subcellular location">
    <subcellularLocation>
        <location evidence="1 7">Cell membrane</location>
        <topology evidence="1 7">Multi-pass membrane protein</topology>
    </subcellularLocation>
</comment>
<dbReference type="InterPro" id="IPR035906">
    <property type="entry name" value="MetI-like_sf"/>
</dbReference>
<keyword evidence="6 7" id="KW-0472">Membrane</keyword>
<evidence type="ECO:0000256" key="5">
    <source>
        <dbReference type="ARBA" id="ARBA00022989"/>
    </source>
</evidence>
<feature type="transmembrane region" description="Helical" evidence="7">
    <location>
        <begin position="177"/>
        <end position="199"/>
    </location>
</feature>
<dbReference type="RefSeq" id="WP_265237017.1">
    <property type="nucleotide sequence ID" value="NZ_JBGMEF010000045.1"/>
</dbReference>